<dbReference type="SUPFAM" id="SSF53098">
    <property type="entry name" value="Ribonuclease H-like"/>
    <property type="match status" value="1"/>
</dbReference>
<keyword evidence="4" id="KW-1133">Transmembrane helix</keyword>
<dbReference type="CDD" id="cd06141">
    <property type="entry name" value="WRN_exo"/>
    <property type="match status" value="1"/>
</dbReference>
<evidence type="ECO:0000256" key="1">
    <source>
        <dbReference type="ARBA" id="ARBA00022722"/>
    </source>
</evidence>
<reference evidence="6 7" key="1">
    <citation type="journal article" date="2010" name="Science">
        <title>Genomic comparison of the ants Camponotus floridanus and Harpegnathos saltator.</title>
        <authorList>
            <person name="Bonasio R."/>
            <person name="Zhang G."/>
            <person name="Ye C."/>
            <person name="Mutti N.S."/>
            <person name="Fang X."/>
            <person name="Qin N."/>
            <person name="Donahue G."/>
            <person name="Yang P."/>
            <person name="Li Q."/>
            <person name="Li C."/>
            <person name="Zhang P."/>
            <person name="Huang Z."/>
            <person name="Berger S.L."/>
            <person name="Reinberg D."/>
            <person name="Wang J."/>
            <person name="Liebig J."/>
        </authorList>
    </citation>
    <scope>NUCLEOTIDE SEQUENCE [LARGE SCALE GENOMIC DNA]</scope>
    <source>
        <strain evidence="6 7">R22 G/1</strain>
    </source>
</reference>
<dbReference type="EMBL" id="GL449319">
    <property type="protein sequence ID" value="EFN83006.1"/>
    <property type="molecule type" value="Genomic_DNA"/>
</dbReference>
<proteinExistence type="predicted"/>
<keyword evidence="1" id="KW-0540">Nuclease</keyword>
<dbReference type="InterPro" id="IPR036397">
    <property type="entry name" value="RNaseH_sf"/>
</dbReference>
<dbReference type="InterPro" id="IPR012337">
    <property type="entry name" value="RNaseH-like_sf"/>
</dbReference>
<feature type="domain" description="3'-5' exonuclease" evidence="5">
    <location>
        <begin position="91"/>
        <end position="262"/>
    </location>
</feature>
<dbReference type="GO" id="GO:0008408">
    <property type="term" value="F:3'-5' exonuclease activity"/>
    <property type="evidence" value="ECO:0007669"/>
    <property type="project" value="InterPro"/>
</dbReference>
<dbReference type="InterPro" id="IPR051132">
    <property type="entry name" value="3-5_Exonuclease_domain"/>
</dbReference>
<keyword evidence="3 6" id="KW-0269">Exonuclease</keyword>
<dbReference type="FunCoup" id="E2BMR8">
    <property type="interactions" value="858"/>
</dbReference>
<evidence type="ECO:0000313" key="7">
    <source>
        <dbReference type="Proteomes" id="UP000008237"/>
    </source>
</evidence>
<feature type="transmembrane region" description="Helical" evidence="4">
    <location>
        <begin position="264"/>
        <end position="284"/>
    </location>
</feature>
<dbReference type="PANTHER" id="PTHR13620">
    <property type="entry name" value="3-5 EXONUCLEASE"/>
    <property type="match status" value="1"/>
</dbReference>
<accession>E2BMR8</accession>
<evidence type="ECO:0000256" key="4">
    <source>
        <dbReference type="SAM" id="Phobius"/>
    </source>
</evidence>
<evidence type="ECO:0000259" key="5">
    <source>
        <dbReference type="SMART" id="SM00474"/>
    </source>
</evidence>
<name>E2BMR8_HARSA</name>
<dbReference type="GO" id="GO:0006139">
    <property type="term" value="P:nucleobase-containing compound metabolic process"/>
    <property type="evidence" value="ECO:0007669"/>
    <property type="project" value="InterPro"/>
</dbReference>
<dbReference type="GO" id="GO:0005737">
    <property type="term" value="C:cytoplasm"/>
    <property type="evidence" value="ECO:0007669"/>
    <property type="project" value="TreeGrafter"/>
</dbReference>
<dbReference type="OrthoDB" id="1920326at2759"/>
<dbReference type="SMART" id="SM00474">
    <property type="entry name" value="35EXOc"/>
    <property type="match status" value="1"/>
</dbReference>
<keyword evidence="4" id="KW-0812">Transmembrane</keyword>
<dbReference type="GO" id="GO:0005634">
    <property type="term" value="C:nucleus"/>
    <property type="evidence" value="ECO:0007669"/>
    <property type="project" value="TreeGrafter"/>
</dbReference>
<dbReference type="Pfam" id="PF01612">
    <property type="entry name" value="DNA_pol_A_exo1"/>
    <property type="match status" value="1"/>
</dbReference>
<dbReference type="GO" id="GO:0003676">
    <property type="term" value="F:nucleic acid binding"/>
    <property type="evidence" value="ECO:0007669"/>
    <property type="project" value="InterPro"/>
</dbReference>
<keyword evidence="2" id="KW-0378">Hydrolase</keyword>
<evidence type="ECO:0000313" key="6">
    <source>
        <dbReference type="EMBL" id="EFN83006.1"/>
    </source>
</evidence>
<dbReference type="Proteomes" id="UP000008237">
    <property type="component" value="Unassembled WGS sequence"/>
</dbReference>
<dbReference type="InParanoid" id="E2BMR8"/>
<keyword evidence="7" id="KW-1185">Reference proteome</keyword>
<protein>
    <submittedName>
        <fullName evidence="6">Exonuclease 3'-5' domain-like-containing protein 2</fullName>
    </submittedName>
</protein>
<gene>
    <name evidence="6" type="ORF">EAI_05832</name>
</gene>
<dbReference type="STRING" id="610380.E2BMR8"/>
<sequence>MFLVCVTVGLVFLASKYRNNVLRSVKHLCKNIASRDNHRNNNNDDTVIAKYDNNNNYKDTNNNENCKNDNGNYANINNDKEKEFKITLDKIILADSLEKCDYAVQRIRCDLSEGVLGFDCEWVNEGPVSLLQLATFNGVCALFRIGKIGYIPDKLKELLSNKRILKVGVASFEDGQKILKDHGCQVSGTLDIRTLAESIQLPSLKSLAAMSLEYLGLEMDKIIELRCGDWEASTLTDEQVTYAACDAIASIFIYQKVKQMQSKIIFFSFICTYIIIANLFLQIMQKMRKAKQKLTLWRKFTIYLSNKFSSDVNTRIHGVPAGIVDTSINNANNNLSMTKILDRSTSAERKNTIPTRNKPLYHNCYLQAPDGEILCTCDRKKAEWYIGKGLGELVQTDPYTVKLNFEPSGRALGEVGQYYTQVKVNQCVVCGCTEKFIRKNVVPREYRKYFPLVMKAHQSHDVLLLCPSCHEISNNNDLQLRRKLAEMCDAPLIGPLTHMRDKYMSNFRKLQSAVKVLKQGLSIPQRRREELEIYIMEHTGQKEISPTMLDALHERLKTVSIQQAISNQFKYQPHGLKVVQYFQRQEGGLVELERMWREHFLTTMKPKYLPNLWSVRHNQERLIMRQAQNRIEPQDAKIAGLMK</sequence>
<dbReference type="PANTHER" id="PTHR13620:SF104">
    <property type="entry name" value="EXONUCLEASE 3'-5' DOMAIN-CONTAINING PROTEIN 2"/>
    <property type="match status" value="1"/>
</dbReference>
<dbReference type="Gene3D" id="3.30.420.10">
    <property type="entry name" value="Ribonuclease H-like superfamily/Ribonuclease H"/>
    <property type="match status" value="1"/>
</dbReference>
<keyword evidence="4" id="KW-0472">Membrane</keyword>
<dbReference type="OMA" id="RYYQTPK"/>
<evidence type="ECO:0000256" key="3">
    <source>
        <dbReference type="ARBA" id="ARBA00022839"/>
    </source>
</evidence>
<organism evidence="7">
    <name type="scientific">Harpegnathos saltator</name>
    <name type="common">Jerdon's jumping ant</name>
    <dbReference type="NCBI Taxonomy" id="610380"/>
    <lineage>
        <taxon>Eukaryota</taxon>
        <taxon>Metazoa</taxon>
        <taxon>Ecdysozoa</taxon>
        <taxon>Arthropoda</taxon>
        <taxon>Hexapoda</taxon>
        <taxon>Insecta</taxon>
        <taxon>Pterygota</taxon>
        <taxon>Neoptera</taxon>
        <taxon>Endopterygota</taxon>
        <taxon>Hymenoptera</taxon>
        <taxon>Apocrita</taxon>
        <taxon>Aculeata</taxon>
        <taxon>Formicoidea</taxon>
        <taxon>Formicidae</taxon>
        <taxon>Ponerinae</taxon>
        <taxon>Ponerini</taxon>
        <taxon>Harpegnathos</taxon>
    </lineage>
</organism>
<dbReference type="AlphaFoldDB" id="E2BMR8"/>
<dbReference type="InterPro" id="IPR002562">
    <property type="entry name" value="3'-5'_exonuclease_dom"/>
</dbReference>
<evidence type="ECO:0000256" key="2">
    <source>
        <dbReference type="ARBA" id="ARBA00022801"/>
    </source>
</evidence>